<dbReference type="SUPFAM" id="SSF55190">
    <property type="entry name" value="Arginyl-tRNA synthetase (ArgRS), N-terminal 'additional' domain"/>
    <property type="match status" value="1"/>
</dbReference>
<dbReference type="Pfam" id="PF00750">
    <property type="entry name" value="tRNA-synt_1d"/>
    <property type="match status" value="1"/>
</dbReference>
<dbReference type="Gene3D" id="3.40.50.620">
    <property type="entry name" value="HUPs"/>
    <property type="match status" value="1"/>
</dbReference>
<proteinExistence type="inferred from homology"/>
<dbReference type="Gene3D" id="1.10.730.10">
    <property type="entry name" value="Isoleucyl-tRNA Synthetase, Domain 1"/>
    <property type="match status" value="1"/>
</dbReference>
<dbReference type="InterPro" id="IPR009080">
    <property type="entry name" value="tRNAsynth_Ia_anticodon-bd"/>
</dbReference>
<evidence type="ECO:0000259" key="10">
    <source>
        <dbReference type="SMART" id="SM00836"/>
    </source>
</evidence>
<dbReference type="HAMAP" id="MF_00123">
    <property type="entry name" value="Arg_tRNA_synth"/>
    <property type="match status" value="1"/>
</dbReference>
<comment type="subunit">
    <text evidence="8">Monomer.</text>
</comment>
<keyword evidence="6 8" id="KW-0030">Aminoacyl-tRNA synthetase</keyword>
<keyword evidence="5 8" id="KW-0648">Protein biosynthesis</keyword>
<dbReference type="Pfam" id="PF03485">
    <property type="entry name" value="Arg_tRNA_synt_N"/>
    <property type="match status" value="1"/>
</dbReference>
<keyword evidence="2 8" id="KW-0436">Ligase</keyword>
<name>A0ABT7L2Q0_9BACI</name>
<evidence type="ECO:0000256" key="8">
    <source>
        <dbReference type="HAMAP-Rule" id="MF_00123"/>
    </source>
</evidence>
<comment type="similarity">
    <text evidence="1 8 9">Belongs to the class-I aminoacyl-tRNA synthetase family.</text>
</comment>
<dbReference type="SMART" id="SM00836">
    <property type="entry name" value="DALR_1"/>
    <property type="match status" value="1"/>
</dbReference>
<dbReference type="InterPro" id="IPR035684">
    <property type="entry name" value="ArgRS_core"/>
</dbReference>
<organism evidence="12 13">
    <name type="scientific">Aquibacillus rhizosphaerae</name>
    <dbReference type="NCBI Taxonomy" id="3051431"/>
    <lineage>
        <taxon>Bacteria</taxon>
        <taxon>Bacillati</taxon>
        <taxon>Bacillota</taxon>
        <taxon>Bacilli</taxon>
        <taxon>Bacillales</taxon>
        <taxon>Bacillaceae</taxon>
        <taxon>Aquibacillus</taxon>
    </lineage>
</organism>
<evidence type="ECO:0000256" key="9">
    <source>
        <dbReference type="RuleBase" id="RU363038"/>
    </source>
</evidence>
<evidence type="ECO:0000256" key="1">
    <source>
        <dbReference type="ARBA" id="ARBA00005594"/>
    </source>
</evidence>
<keyword evidence="13" id="KW-1185">Reference proteome</keyword>
<evidence type="ECO:0000256" key="3">
    <source>
        <dbReference type="ARBA" id="ARBA00022741"/>
    </source>
</evidence>
<dbReference type="SMART" id="SM01016">
    <property type="entry name" value="Arg_tRNA_synt_N"/>
    <property type="match status" value="1"/>
</dbReference>
<feature type="short sequence motif" description="'HIGH' region" evidence="8">
    <location>
        <begin position="122"/>
        <end position="132"/>
    </location>
</feature>
<dbReference type="Pfam" id="PF05746">
    <property type="entry name" value="DALR_1"/>
    <property type="match status" value="1"/>
</dbReference>
<dbReference type="NCBIfam" id="TIGR00456">
    <property type="entry name" value="argS"/>
    <property type="match status" value="1"/>
</dbReference>
<evidence type="ECO:0000313" key="13">
    <source>
        <dbReference type="Proteomes" id="UP001235343"/>
    </source>
</evidence>
<dbReference type="Gene3D" id="3.30.1360.70">
    <property type="entry name" value="Arginyl tRNA synthetase N-terminal domain"/>
    <property type="match status" value="1"/>
</dbReference>
<dbReference type="InterPro" id="IPR001278">
    <property type="entry name" value="Arg-tRNA-ligase"/>
</dbReference>
<dbReference type="Proteomes" id="UP001235343">
    <property type="component" value="Unassembled WGS sequence"/>
</dbReference>
<dbReference type="CDD" id="cd07956">
    <property type="entry name" value="Anticodon_Ia_Arg"/>
    <property type="match status" value="1"/>
</dbReference>
<dbReference type="PANTHER" id="PTHR11956:SF5">
    <property type="entry name" value="ARGININE--TRNA LIGASE, CYTOPLASMIC"/>
    <property type="match status" value="1"/>
</dbReference>
<evidence type="ECO:0000256" key="2">
    <source>
        <dbReference type="ARBA" id="ARBA00022598"/>
    </source>
</evidence>
<dbReference type="EC" id="6.1.1.19" evidence="8"/>
<keyword evidence="3 8" id="KW-0547">Nucleotide-binding</keyword>
<dbReference type="InterPro" id="IPR036695">
    <property type="entry name" value="Arg-tRNA-synth_N_sf"/>
</dbReference>
<evidence type="ECO:0000256" key="7">
    <source>
        <dbReference type="ARBA" id="ARBA00049339"/>
    </source>
</evidence>
<keyword evidence="8" id="KW-0963">Cytoplasm</keyword>
<sequence length="563" mass="64122">MYYKQQFANVLASKFNGVISEEEILFRIESPKQMNHGDLAFPCFELAKIKRKAPNKIAEEIASEIEDPLFEKVEAVGAYINVFLNKQKVSSQVIEKVLREKGEYGKLNLGNKGVVTIDMSSPNIAKPFSMGHLRSTVIGNALSLLLEKGDYKPVKINHLGDWGTQFGKLIVAYKRWGNEEKVKKDTIKELLKLYIIFHEQAEIDASLEDQGRLWFKKLESGDEEAIALWNWFKEESLIEFNRIYDLLGINFDSNDGEAFYNDKMNGMVEFLAEKKLLSNSDGAEVVDLSELNMPPCLIRKSDGATLYATRDLTAALYRQETYQFVQSLYVVGNEQSLHFQQLTEVLKKMGYNWANDMKHISFGMILKDGKKMSTRKGKLVLLEEVLTQAIDLAKQNIETKNPFMQNKESVAHAIGVGAVIFHDLKNHRNNDVEFSLEDMLRVEGETGPYVQYTYVRACSLLEKGEYTIKIDETVQLNDDQAWPIISKLMSFSQVIERALLTYDPSLIAKFTIDLAQAFNKYYGSVRVLQDDSHKYARLSLVYAVATVLQEGLRILGIEAPKEM</sequence>
<evidence type="ECO:0000259" key="11">
    <source>
        <dbReference type="SMART" id="SM01016"/>
    </source>
</evidence>
<keyword evidence="4 8" id="KW-0067">ATP-binding</keyword>
<dbReference type="InterPro" id="IPR005148">
    <property type="entry name" value="Arg-tRNA-synth_N"/>
</dbReference>
<comment type="catalytic activity">
    <reaction evidence="7 8">
        <text>tRNA(Arg) + L-arginine + ATP = L-arginyl-tRNA(Arg) + AMP + diphosphate</text>
        <dbReference type="Rhea" id="RHEA:20301"/>
        <dbReference type="Rhea" id="RHEA-COMP:9658"/>
        <dbReference type="Rhea" id="RHEA-COMP:9673"/>
        <dbReference type="ChEBI" id="CHEBI:30616"/>
        <dbReference type="ChEBI" id="CHEBI:32682"/>
        <dbReference type="ChEBI" id="CHEBI:33019"/>
        <dbReference type="ChEBI" id="CHEBI:78442"/>
        <dbReference type="ChEBI" id="CHEBI:78513"/>
        <dbReference type="ChEBI" id="CHEBI:456215"/>
        <dbReference type="EC" id="6.1.1.19"/>
    </reaction>
</comment>
<evidence type="ECO:0000256" key="5">
    <source>
        <dbReference type="ARBA" id="ARBA00022917"/>
    </source>
</evidence>
<evidence type="ECO:0000256" key="4">
    <source>
        <dbReference type="ARBA" id="ARBA00022840"/>
    </source>
</evidence>
<dbReference type="SUPFAM" id="SSF52374">
    <property type="entry name" value="Nucleotidylyl transferase"/>
    <property type="match status" value="1"/>
</dbReference>
<protein>
    <recommendedName>
        <fullName evidence="8">Arginine--tRNA ligase</fullName>
        <ecNumber evidence="8">6.1.1.19</ecNumber>
    </recommendedName>
    <alternativeName>
        <fullName evidence="8">Arginyl-tRNA synthetase</fullName>
        <shortName evidence="8">ArgRS</shortName>
    </alternativeName>
</protein>
<dbReference type="PANTHER" id="PTHR11956">
    <property type="entry name" value="ARGINYL-TRNA SYNTHETASE"/>
    <property type="match status" value="1"/>
</dbReference>
<comment type="subcellular location">
    <subcellularLocation>
        <location evidence="8">Cytoplasm</location>
    </subcellularLocation>
</comment>
<dbReference type="InterPro" id="IPR014729">
    <property type="entry name" value="Rossmann-like_a/b/a_fold"/>
</dbReference>
<dbReference type="PRINTS" id="PR01038">
    <property type="entry name" value="TRNASYNTHARG"/>
</dbReference>
<dbReference type="EMBL" id="JASTZU010000022">
    <property type="protein sequence ID" value="MDL4840129.1"/>
    <property type="molecule type" value="Genomic_DNA"/>
</dbReference>
<dbReference type="InterPro" id="IPR008909">
    <property type="entry name" value="DALR_anticod-bd"/>
</dbReference>
<feature type="domain" description="DALR anticodon binding" evidence="10">
    <location>
        <begin position="450"/>
        <end position="563"/>
    </location>
</feature>
<comment type="caution">
    <text evidence="12">The sequence shown here is derived from an EMBL/GenBank/DDBJ whole genome shotgun (WGS) entry which is preliminary data.</text>
</comment>
<dbReference type="SUPFAM" id="SSF47323">
    <property type="entry name" value="Anticodon-binding domain of a subclass of class I aminoacyl-tRNA synthetases"/>
    <property type="match status" value="1"/>
</dbReference>
<feature type="domain" description="Arginyl tRNA synthetase N-terminal" evidence="11">
    <location>
        <begin position="1"/>
        <end position="84"/>
    </location>
</feature>
<accession>A0ABT7L2Q0</accession>
<gene>
    <name evidence="8 12" type="primary">argS</name>
    <name evidence="12" type="ORF">QQS35_06610</name>
</gene>
<evidence type="ECO:0000256" key="6">
    <source>
        <dbReference type="ARBA" id="ARBA00023146"/>
    </source>
</evidence>
<dbReference type="RefSeq" id="WP_285931128.1">
    <property type="nucleotide sequence ID" value="NZ_JASTZU010000022.1"/>
</dbReference>
<evidence type="ECO:0000313" key="12">
    <source>
        <dbReference type="EMBL" id="MDL4840129.1"/>
    </source>
</evidence>
<dbReference type="CDD" id="cd00671">
    <property type="entry name" value="ArgRS_core"/>
    <property type="match status" value="1"/>
</dbReference>
<dbReference type="GO" id="GO:0004814">
    <property type="term" value="F:arginine-tRNA ligase activity"/>
    <property type="evidence" value="ECO:0007669"/>
    <property type="project" value="UniProtKB-EC"/>
</dbReference>
<reference evidence="12 13" key="1">
    <citation type="submission" date="2023-06" db="EMBL/GenBank/DDBJ databases">
        <title>Aquibacillus rhizosphaerae LR5S19.</title>
        <authorList>
            <person name="Sun J.-Q."/>
        </authorList>
    </citation>
    <scope>NUCLEOTIDE SEQUENCE [LARGE SCALE GENOMIC DNA]</scope>
    <source>
        <strain evidence="12 13">LR5S19</strain>
    </source>
</reference>